<accession>A0ABD2Y2D1</accession>
<dbReference type="Pfam" id="PF03630">
    <property type="entry name" value="Fumble"/>
    <property type="match status" value="1"/>
</dbReference>
<evidence type="ECO:0008006" key="3">
    <source>
        <dbReference type="Google" id="ProtNLM"/>
    </source>
</evidence>
<keyword evidence="2" id="KW-1185">Reference proteome</keyword>
<dbReference type="PANTHER" id="PTHR12280">
    <property type="entry name" value="PANTOTHENATE KINASE"/>
    <property type="match status" value="1"/>
</dbReference>
<dbReference type="Gene3D" id="3.30.420.40">
    <property type="match status" value="1"/>
</dbReference>
<reference evidence="1 2" key="1">
    <citation type="submission" date="2024-11" db="EMBL/GenBank/DDBJ databases">
        <title>A near-complete genome assembly of Cinchona calisaya.</title>
        <authorList>
            <person name="Lian D.C."/>
            <person name="Zhao X.W."/>
            <person name="Wei L."/>
        </authorList>
    </citation>
    <scope>NUCLEOTIDE SEQUENCE [LARGE SCALE GENOMIC DNA]</scope>
    <source>
        <tissue evidence="1">Nenye</tissue>
    </source>
</reference>
<dbReference type="Proteomes" id="UP001630127">
    <property type="component" value="Unassembled WGS sequence"/>
</dbReference>
<comment type="caution">
    <text evidence="1">The sequence shown here is derived from an EMBL/GenBank/DDBJ whole genome shotgun (WGS) entry which is preliminary data.</text>
</comment>
<organism evidence="1 2">
    <name type="scientific">Cinchona calisaya</name>
    <dbReference type="NCBI Taxonomy" id="153742"/>
    <lineage>
        <taxon>Eukaryota</taxon>
        <taxon>Viridiplantae</taxon>
        <taxon>Streptophyta</taxon>
        <taxon>Embryophyta</taxon>
        <taxon>Tracheophyta</taxon>
        <taxon>Spermatophyta</taxon>
        <taxon>Magnoliopsida</taxon>
        <taxon>eudicotyledons</taxon>
        <taxon>Gunneridae</taxon>
        <taxon>Pentapetalae</taxon>
        <taxon>asterids</taxon>
        <taxon>lamiids</taxon>
        <taxon>Gentianales</taxon>
        <taxon>Rubiaceae</taxon>
        <taxon>Cinchonoideae</taxon>
        <taxon>Cinchoneae</taxon>
        <taxon>Cinchona</taxon>
    </lineage>
</organism>
<dbReference type="PANTHER" id="PTHR12280:SF34">
    <property type="entry name" value="PANTOTHENATE KINASE 1"/>
    <property type="match status" value="1"/>
</dbReference>
<gene>
    <name evidence="1" type="ORF">ACH5RR_035630</name>
</gene>
<evidence type="ECO:0000313" key="2">
    <source>
        <dbReference type="Proteomes" id="UP001630127"/>
    </source>
</evidence>
<sequence>MISNNIGQIAYLNALHFGLKRIFFGGFFIRGHAYTMDTISVAVDFWSKGEAKALFLRHEGFLGALGAFMSYQKDGLADLMAHHLAEQLPIKPSWCTRDSLNNSSMLQDVKENVSVV</sequence>
<dbReference type="AlphaFoldDB" id="A0ABD2Y2D1"/>
<name>A0ABD2Y2D1_9GENT</name>
<dbReference type="SUPFAM" id="SSF53067">
    <property type="entry name" value="Actin-like ATPase domain"/>
    <property type="match status" value="1"/>
</dbReference>
<dbReference type="InterPro" id="IPR004567">
    <property type="entry name" value="Type_II_PanK"/>
</dbReference>
<dbReference type="EMBL" id="JBJUIK010000015">
    <property type="protein sequence ID" value="KAL3501181.1"/>
    <property type="molecule type" value="Genomic_DNA"/>
</dbReference>
<dbReference type="InterPro" id="IPR043129">
    <property type="entry name" value="ATPase_NBD"/>
</dbReference>
<evidence type="ECO:0000313" key="1">
    <source>
        <dbReference type="EMBL" id="KAL3501181.1"/>
    </source>
</evidence>
<protein>
    <recommendedName>
        <fullName evidence="3">Pantothenate kinase</fullName>
    </recommendedName>
</protein>
<proteinExistence type="predicted"/>